<dbReference type="Pfam" id="PF04134">
    <property type="entry name" value="DCC1-like"/>
    <property type="match status" value="1"/>
</dbReference>
<feature type="transmembrane region" description="Helical" evidence="1">
    <location>
        <begin position="76"/>
        <end position="97"/>
    </location>
</feature>
<keyword evidence="1" id="KW-1133">Transmembrane helix</keyword>
<dbReference type="EMBL" id="CP020946">
    <property type="protein sequence ID" value="ASD63535.1"/>
    <property type="molecule type" value="Genomic_DNA"/>
</dbReference>
<dbReference type="AlphaFoldDB" id="A0A1Z3N7V4"/>
<dbReference type="InterPro" id="IPR052927">
    <property type="entry name" value="DCC_oxidoreductase"/>
</dbReference>
<reference evidence="2 3" key="1">
    <citation type="submission" date="2017-04" db="EMBL/GenBank/DDBJ databases">
        <title>Whole genome sequence of Bdellovibrio bacteriovorus strain SSB218315.</title>
        <authorList>
            <person name="Oyedara O."/>
            <person name="Rodriguez-Perez M.A."/>
        </authorList>
    </citation>
    <scope>NUCLEOTIDE SEQUENCE [LARGE SCALE GENOMIC DNA]</scope>
    <source>
        <strain evidence="2 3">SSB218315</strain>
    </source>
</reference>
<accession>A0A1Z3N7V4</accession>
<keyword evidence="1" id="KW-0472">Membrane</keyword>
<evidence type="ECO:0000313" key="3">
    <source>
        <dbReference type="Proteomes" id="UP000197003"/>
    </source>
</evidence>
<name>A0A1Z3N7V4_BDEBC</name>
<sequence>MEKVDISMRNVVFFDGVCHLCNGFVDAVISRDKNHTYLFAPLQGTTAEEVLSAQDRTNLDTVIYFESGKLYYRSAAILKILTGLGGAYKLFALAWIIPGPLRDVFYKLIAKNRHSWFGEREFCRLPTPAERSYLLP</sequence>
<dbReference type="Proteomes" id="UP000197003">
    <property type="component" value="Chromosome"/>
</dbReference>
<proteinExistence type="predicted"/>
<dbReference type="PANTHER" id="PTHR33639:SF2">
    <property type="entry name" value="DUF393 DOMAIN-CONTAINING PROTEIN"/>
    <property type="match status" value="1"/>
</dbReference>
<dbReference type="OrthoDB" id="5293621at2"/>
<evidence type="ECO:0000256" key="1">
    <source>
        <dbReference type="SAM" id="Phobius"/>
    </source>
</evidence>
<organism evidence="2 3">
    <name type="scientific">Bdellovibrio bacteriovorus</name>
    <dbReference type="NCBI Taxonomy" id="959"/>
    <lineage>
        <taxon>Bacteria</taxon>
        <taxon>Pseudomonadati</taxon>
        <taxon>Bdellovibrionota</taxon>
        <taxon>Bdellovibrionia</taxon>
        <taxon>Bdellovibrionales</taxon>
        <taxon>Pseudobdellovibrionaceae</taxon>
        <taxon>Bdellovibrio</taxon>
    </lineage>
</organism>
<protein>
    <submittedName>
        <fullName evidence="2">Thiol-disulfide oxidoreductase</fullName>
    </submittedName>
</protein>
<dbReference type="PANTHER" id="PTHR33639">
    <property type="entry name" value="THIOL-DISULFIDE OXIDOREDUCTASE DCC"/>
    <property type="match status" value="1"/>
</dbReference>
<gene>
    <name evidence="2" type="ORF">B9G79_08095</name>
</gene>
<dbReference type="GO" id="GO:0015035">
    <property type="term" value="F:protein-disulfide reductase activity"/>
    <property type="evidence" value="ECO:0007669"/>
    <property type="project" value="InterPro"/>
</dbReference>
<keyword evidence="1" id="KW-0812">Transmembrane</keyword>
<dbReference type="InterPro" id="IPR007263">
    <property type="entry name" value="DCC1-like"/>
</dbReference>
<evidence type="ECO:0000313" key="2">
    <source>
        <dbReference type="EMBL" id="ASD63535.1"/>
    </source>
</evidence>